<gene>
    <name evidence="3" type="ORF">KY5_3251</name>
</gene>
<evidence type="ECO:0000259" key="2">
    <source>
        <dbReference type="Pfam" id="PF02517"/>
    </source>
</evidence>
<keyword evidence="4" id="KW-1185">Reference proteome</keyword>
<evidence type="ECO:0000313" key="4">
    <source>
        <dbReference type="Proteomes" id="UP000221011"/>
    </source>
</evidence>
<keyword evidence="1" id="KW-0812">Transmembrane</keyword>
<dbReference type="RefSeq" id="WP_098242954.1">
    <property type="nucleotide sequence ID" value="NZ_CP022685.1"/>
</dbReference>
<evidence type="ECO:0000313" key="3">
    <source>
        <dbReference type="EMBL" id="ATL28269.1"/>
    </source>
</evidence>
<reference evidence="3 4" key="1">
    <citation type="submission" date="2017-08" db="EMBL/GenBank/DDBJ databases">
        <title>Complete Genome Sequence of Streptomyces formicae KY5, the formicamycin producer.</title>
        <authorList>
            <person name="Holmes N.A."/>
            <person name="Devine R."/>
            <person name="Qin Z."/>
            <person name="Seipke R.F."/>
            <person name="Wilkinson B."/>
            <person name="Hutchings M.I."/>
        </authorList>
    </citation>
    <scope>NUCLEOTIDE SEQUENCE [LARGE SCALE GENOMIC DNA]</scope>
    <source>
        <strain evidence="3 4">KY5</strain>
    </source>
</reference>
<name>A0A291Q9A0_9ACTN</name>
<dbReference type="InterPro" id="IPR003675">
    <property type="entry name" value="Rce1/LyrA-like_dom"/>
</dbReference>
<dbReference type="GO" id="GO:0080120">
    <property type="term" value="P:CAAX-box protein maturation"/>
    <property type="evidence" value="ECO:0007669"/>
    <property type="project" value="UniProtKB-ARBA"/>
</dbReference>
<dbReference type="EMBL" id="CP022685">
    <property type="protein sequence ID" value="ATL28269.1"/>
    <property type="molecule type" value="Genomic_DNA"/>
</dbReference>
<feature type="transmembrane region" description="Helical" evidence="1">
    <location>
        <begin position="197"/>
        <end position="217"/>
    </location>
</feature>
<dbReference type="Pfam" id="PF02517">
    <property type="entry name" value="Rce1-like"/>
    <property type="match status" value="1"/>
</dbReference>
<dbReference type="AlphaFoldDB" id="A0A291Q9A0"/>
<dbReference type="GO" id="GO:0004175">
    <property type="term" value="F:endopeptidase activity"/>
    <property type="evidence" value="ECO:0007669"/>
    <property type="project" value="UniProtKB-ARBA"/>
</dbReference>
<dbReference type="KEGG" id="sfk:KY5_3251"/>
<feature type="transmembrane region" description="Helical" evidence="1">
    <location>
        <begin position="20"/>
        <end position="40"/>
    </location>
</feature>
<organism evidence="3 4">
    <name type="scientific">Streptomyces formicae</name>
    <dbReference type="NCBI Taxonomy" id="1616117"/>
    <lineage>
        <taxon>Bacteria</taxon>
        <taxon>Bacillati</taxon>
        <taxon>Actinomycetota</taxon>
        <taxon>Actinomycetes</taxon>
        <taxon>Kitasatosporales</taxon>
        <taxon>Streptomycetaceae</taxon>
        <taxon>Streptomyces</taxon>
    </lineage>
</organism>
<evidence type="ECO:0000256" key="1">
    <source>
        <dbReference type="SAM" id="Phobius"/>
    </source>
</evidence>
<feature type="transmembrane region" description="Helical" evidence="1">
    <location>
        <begin position="81"/>
        <end position="100"/>
    </location>
</feature>
<feature type="domain" description="CAAX prenyl protease 2/Lysostaphin resistance protein A-like" evidence="2">
    <location>
        <begin position="169"/>
        <end position="255"/>
    </location>
</feature>
<keyword evidence="1" id="KW-1133">Transmembrane helix</keyword>
<feature type="transmembrane region" description="Helical" evidence="1">
    <location>
        <begin position="229"/>
        <end position="253"/>
    </location>
</feature>
<proteinExistence type="predicted"/>
<keyword evidence="1" id="KW-0472">Membrane</keyword>
<dbReference type="Proteomes" id="UP000221011">
    <property type="component" value="Chromosome"/>
</dbReference>
<sequence length="282" mass="29214">MPLIRSPELTGAVPADTRPLLAATVVVLGLASMTVAAHLHTRWAGLRRLPMLGLHLGVCGLAVLGGAALLGTGVLRPVRDAGWAGLGAGLLLGPLVAYAATRADRSVTRWWGRRAGHSVRDDRPVALRSGHARPAGVAVAGAAPAGRRTGLIEARNDFAPTSADLRVRLPLLLAVAAAEELVYRGVLLGLALRAGPVLVVVGAVLGAQLVFAVSHVFFGWGQVLSKLPLAALCTGAVLVTGTVLPAVVGHALFNTWVWRYHRARPSAARPTRPAASAWGTAR</sequence>
<accession>A0A291Q9A0</accession>
<protein>
    <recommendedName>
        <fullName evidence="2">CAAX prenyl protease 2/Lysostaphin resistance protein A-like domain-containing protein</fullName>
    </recommendedName>
</protein>
<feature type="transmembrane region" description="Helical" evidence="1">
    <location>
        <begin position="52"/>
        <end position="75"/>
    </location>
</feature>